<dbReference type="EMBL" id="JAHLQT010007678">
    <property type="protein sequence ID" value="KAG7174253.1"/>
    <property type="molecule type" value="Genomic_DNA"/>
</dbReference>
<evidence type="ECO:0000313" key="3">
    <source>
        <dbReference type="Proteomes" id="UP000747542"/>
    </source>
</evidence>
<dbReference type="Proteomes" id="UP000747542">
    <property type="component" value="Unassembled WGS sequence"/>
</dbReference>
<feature type="compositionally biased region" description="Basic and acidic residues" evidence="1">
    <location>
        <begin position="111"/>
        <end position="133"/>
    </location>
</feature>
<proteinExistence type="predicted"/>
<reference evidence="2" key="1">
    <citation type="journal article" date="2021" name="Sci. Adv.">
        <title>The American lobster genome reveals insights on longevity, neural, and immune adaptations.</title>
        <authorList>
            <person name="Polinski J.M."/>
            <person name="Zimin A.V."/>
            <person name="Clark K.F."/>
            <person name="Kohn A.B."/>
            <person name="Sadowski N."/>
            <person name="Timp W."/>
            <person name="Ptitsyn A."/>
            <person name="Khanna P."/>
            <person name="Romanova D.Y."/>
            <person name="Williams P."/>
            <person name="Greenwood S.J."/>
            <person name="Moroz L.L."/>
            <person name="Walt D.R."/>
            <person name="Bodnar A.G."/>
        </authorList>
    </citation>
    <scope>NUCLEOTIDE SEQUENCE</scope>
    <source>
        <strain evidence="2">GMGI-L3</strain>
    </source>
</reference>
<feature type="non-terminal residue" evidence="2">
    <location>
        <position position="420"/>
    </location>
</feature>
<evidence type="ECO:0000313" key="2">
    <source>
        <dbReference type="EMBL" id="KAG7174253.1"/>
    </source>
</evidence>
<accession>A0A8J5N6V7</accession>
<comment type="caution">
    <text evidence="2">The sequence shown here is derived from an EMBL/GenBank/DDBJ whole genome shotgun (WGS) entry which is preliminary data.</text>
</comment>
<organism evidence="2 3">
    <name type="scientific">Homarus americanus</name>
    <name type="common">American lobster</name>
    <dbReference type="NCBI Taxonomy" id="6706"/>
    <lineage>
        <taxon>Eukaryota</taxon>
        <taxon>Metazoa</taxon>
        <taxon>Ecdysozoa</taxon>
        <taxon>Arthropoda</taxon>
        <taxon>Crustacea</taxon>
        <taxon>Multicrustacea</taxon>
        <taxon>Malacostraca</taxon>
        <taxon>Eumalacostraca</taxon>
        <taxon>Eucarida</taxon>
        <taxon>Decapoda</taxon>
        <taxon>Pleocyemata</taxon>
        <taxon>Astacidea</taxon>
        <taxon>Nephropoidea</taxon>
        <taxon>Nephropidae</taxon>
        <taxon>Homarus</taxon>
    </lineage>
</organism>
<feature type="region of interest" description="Disordered" evidence="1">
    <location>
        <begin position="97"/>
        <end position="133"/>
    </location>
</feature>
<dbReference type="AlphaFoldDB" id="A0A8J5N6V7"/>
<sequence length="420" mass="46935">MQKYQEENGEFVEESLGKGKLEVQQTFIQGLDRFFSILSCKCQSRSCTEVGCSPDCAREAHMDCCSCRREMKIQGQRERVGSVGPHQIESVDIPEHRRQVAATQRQKERRKAGEKMKRKLEEPVRGEEEAKRASLQEEVGDIMEGGGNEAEEFTVLDASTNFHTFFPSFCVFVKNFLFTACRDFDQMFPPIHPTSFAVSLGLHAPVTSSSFSSTSSSIDHLVASSSSSFSCSSSIDHLVVSSTYFSFSFSFSIDYLVASSYSSSSSSFFSSSLDHLVPVPLPPPPSTTYLPQVARPRMNEEMMLTGGMIGRSREVLAGSPDWAESVMLAPSLLCRNCYWLEPVVLLLLFRQGSGRRWDTAESPWAKEVQWSNLVSALNWEDLKPVASAMRERAFCSRRSFDGRMVNGSWGETDIGLIHVM</sequence>
<evidence type="ECO:0000256" key="1">
    <source>
        <dbReference type="SAM" id="MobiDB-lite"/>
    </source>
</evidence>
<gene>
    <name evidence="2" type="ORF">Hamer_G003164</name>
</gene>
<protein>
    <submittedName>
        <fullName evidence="2">Uncharacterized protein</fullName>
    </submittedName>
</protein>
<keyword evidence="3" id="KW-1185">Reference proteome</keyword>
<name>A0A8J5N6V7_HOMAM</name>